<feature type="region of interest" description="Disordered" evidence="5">
    <location>
        <begin position="47"/>
        <end position="66"/>
    </location>
</feature>
<feature type="compositionally biased region" description="Low complexity" evidence="5">
    <location>
        <begin position="451"/>
        <end position="460"/>
    </location>
</feature>
<dbReference type="Proteomes" id="UP000800092">
    <property type="component" value="Unassembled WGS sequence"/>
</dbReference>
<dbReference type="PANTHER" id="PTHR21099">
    <property type="entry name" value="RAD201"/>
    <property type="match status" value="1"/>
</dbReference>
<evidence type="ECO:0000313" key="8">
    <source>
        <dbReference type="Proteomes" id="UP000800092"/>
    </source>
</evidence>
<evidence type="ECO:0000259" key="6">
    <source>
        <dbReference type="PROSITE" id="PS50103"/>
    </source>
</evidence>
<feature type="region of interest" description="Disordered" evidence="5">
    <location>
        <begin position="553"/>
        <end position="572"/>
    </location>
</feature>
<feature type="compositionally biased region" description="Polar residues" evidence="5">
    <location>
        <begin position="251"/>
        <end position="275"/>
    </location>
</feature>
<dbReference type="PROSITE" id="PS50103">
    <property type="entry name" value="ZF_C3H1"/>
    <property type="match status" value="1"/>
</dbReference>
<dbReference type="GO" id="GO:0005634">
    <property type="term" value="C:nucleus"/>
    <property type="evidence" value="ECO:0007669"/>
    <property type="project" value="TreeGrafter"/>
</dbReference>
<dbReference type="InterPro" id="IPR041367">
    <property type="entry name" value="Znf-CCCH_4"/>
</dbReference>
<dbReference type="SUPFAM" id="SSF90229">
    <property type="entry name" value="CCCH zinc finger"/>
    <property type="match status" value="1"/>
</dbReference>
<feature type="compositionally biased region" description="Gly residues" evidence="5">
    <location>
        <begin position="382"/>
        <end position="391"/>
    </location>
</feature>
<feature type="compositionally biased region" description="Polar residues" evidence="5">
    <location>
        <begin position="326"/>
        <end position="345"/>
    </location>
</feature>
<name>A0A6A6H881_VIRVR</name>
<feature type="region of interest" description="Disordered" evidence="5">
    <location>
        <begin position="170"/>
        <end position="435"/>
    </location>
</feature>
<organism evidence="7 8">
    <name type="scientific">Viridothelium virens</name>
    <name type="common">Speckled blister lichen</name>
    <name type="synonym">Trypethelium virens</name>
    <dbReference type="NCBI Taxonomy" id="1048519"/>
    <lineage>
        <taxon>Eukaryota</taxon>
        <taxon>Fungi</taxon>
        <taxon>Dikarya</taxon>
        <taxon>Ascomycota</taxon>
        <taxon>Pezizomycotina</taxon>
        <taxon>Dothideomycetes</taxon>
        <taxon>Dothideomycetes incertae sedis</taxon>
        <taxon>Trypetheliales</taxon>
        <taxon>Trypetheliaceae</taxon>
        <taxon>Viridothelium</taxon>
    </lineage>
</organism>
<keyword evidence="1 4" id="KW-0479">Metal-binding</keyword>
<feature type="compositionally biased region" description="Polar residues" evidence="5">
    <location>
        <begin position="398"/>
        <end position="435"/>
    </location>
</feature>
<keyword evidence="3 4" id="KW-0862">Zinc</keyword>
<dbReference type="Pfam" id="PF18044">
    <property type="entry name" value="zf-CCCH_4"/>
    <property type="match status" value="1"/>
</dbReference>
<feature type="zinc finger region" description="C3H1-type" evidence="4">
    <location>
        <begin position="1"/>
        <end position="25"/>
    </location>
</feature>
<dbReference type="SMART" id="SM00356">
    <property type="entry name" value="ZnF_C3H1"/>
    <property type="match status" value="1"/>
</dbReference>
<dbReference type="EMBL" id="ML991804">
    <property type="protein sequence ID" value="KAF2233703.1"/>
    <property type="molecule type" value="Genomic_DNA"/>
</dbReference>
<evidence type="ECO:0000256" key="2">
    <source>
        <dbReference type="ARBA" id="ARBA00022771"/>
    </source>
</evidence>
<dbReference type="InterPro" id="IPR036855">
    <property type="entry name" value="Znf_CCCH_sf"/>
</dbReference>
<feature type="region of interest" description="Disordered" evidence="5">
    <location>
        <begin position="509"/>
        <end position="533"/>
    </location>
</feature>
<gene>
    <name evidence="7" type="ORF">EV356DRAFT_486350</name>
</gene>
<dbReference type="CDD" id="cd23954">
    <property type="entry name" value="AMO1_CTD"/>
    <property type="match status" value="1"/>
</dbReference>
<dbReference type="PANTHER" id="PTHR21099:SF2">
    <property type="entry name" value="SI:CH211-113E8.11"/>
    <property type="match status" value="1"/>
</dbReference>
<keyword evidence="2 4" id="KW-0863">Zinc-finger</keyword>
<protein>
    <recommendedName>
        <fullName evidence="6">C3H1-type domain-containing protein</fullName>
    </recommendedName>
</protein>
<evidence type="ECO:0000256" key="4">
    <source>
        <dbReference type="PROSITE-ProRule" id="PRU00723"/>
    </source>
</evidence>
<feature type="compositionally biased region" description="Polar residues" evidence="5">
    <location>
        <begin position="188"/>
        <end position="215"/>
    </location>
</feature>
<dbReference type="OrthoDB" id="20729at2759"/>
<evidence type="ECO:0000256" key="3">
    <source>
        <dbReference type="ARBA" id="ARBA00022833"/>
    </source>
</evidence>
<dbReference type="Gene3D" id="4.10.1000.10">
    <property type="entry name" value="Zinc finger, CCCH-type"/>
    <property type="match status" value="1"/>
</dbReference>
<evidence type="ECO:0000313" key="7">
    <source>
        <dbReference type="EMBL" id="KAF2233703.1"/>
    </source>
</evidence>
<feature type="compositionally biased region" description="Polar residues" evidence="5">
    <location>
        <begin position="353"/>
        <end position="369"/>
    </location>
</feature>
<keyword evidence="8" id="KW-1185">Reference proteome</keyword>
<feature type="region of interest" description="Disordered" evidence="5">
    <location>
        <begin position="451"/>
        <end position="480"/>
    </location>
</feature>
<proteinExistence type="predicted"/>
<reference evidence="7" key="1">
    <citation type="journal article" date="2020" name="Stud. Mycol.">
        <title>101 Dothideomycetes genomes: a test case for predicting lifestyles and emergence of pathogens.</title>
        <authorList>
            <person name="Haridas S."/>
            <person name="Albert R."/>
            <person name="Binder M."/>
            <person name="Bloem J."/>
            <person name="Labutti K."/>
            <person name="Salamov A."/>
            <person name="Andreopoulos B."/>
            <person name="Baker S."/>
            <person name="Barry K."/>
            <person name="Bills G."/>
            <person name="Bluhm B."/>
            <person name="Cannon C."/>
            <person name="Castanera R."/>
            <person name="Culley D."/>
            <person name="Daum C."/>
            <person name="Ezra D."/>
            <person name="Gonzalez J."/>
            <person name="Henrissat B."/>
            <person name="Kuo A."/>
            <person name="Liang C."/>
            <person name="Lipzen A."/>
            <person name="Lutzoni F."/>
            <person name="Magnuson J."/>
            <person name="Mondo S."/>
            <person name="Nolan M."/>
            <person name="Ohm R."/>
            <person name="Pangilinan J."/>
            <person name="Park H.-J."/>
            <person name="Ramirez L."/>
            <person name="Alfaro M."/>
            <person name="Sun H."/>
            <person name="Tritt A."/>
            <person name="Yoshinaga Y."/>
            <person name="Zwiers L.-H."/>
            <person name="Turgeon B."/>
            <person name="Goodwin S."/>
            <person name="Spatafora J."/>
            <person name="Crous P."/>
            <person name="Grigoriev I."/>
        </authorList>
    </citation>
    <scope>NUCLEOTIDE SEQUENCE</scope>
    <source>
        <strain evidence="7">Tuck. ex Michener</strain>
    </source>
</reference>
<sequence length="572" mass="61759">MAICKFWQEGRCKFGDSCRYEHPAQHSQSFSNNNRINNRYANEHVGDKYSAGSAARDRGRGRSGFTSNRYDIEEEDIYEDLLNSRPEWPFSAYAPGKNAPRQLFGGFPIEQSPEEIRLLHYRGAASGQMQQAERDIGNLKFEIDQQIDRIVTDTRGAVRYVLGGEKEHPNRIDICDENSAPSQRKEPQTSQNPFLRGPQTSSTFGQPSASGTSAPKTGFGAPSFGQPSTSAQAPNPFSRPSPFAPSAPFGQPSNSGQGSSFGQPSALGQDSTFGKPSQFGKPSAFGQPSALGQDSTFGKPSFGQPSSSSQSSALGQPSSFGKPSFGQPSFGQPSFGQPSALQQASAFGKPSAFKSTASPFAEANQSAQKPSPFARAGTGTSLVGGSGGGSGQPSSTSINPFQSNAQLSAQSTSAPETSMTDGQMQSSTSKPSYPFNSFSAANFTLPMTYGGVVTHTVGTGDEARAGSQDPTKYSTRDTTGRLLTWKGKPVVYQGSDVFYKRPDDGTLERIWFPDGPPRLPQDRNQTEGPPEDYAANKQELEKAYQYVREHDRFEDSVMPEEPPLTEWRRYDL</sequence>
<evidence type="ECO:0000256" key="5">
    <source>
        <dbReference type="SAM" id="MobiDB-lite"/>
    </source>
</evidence>
<dbReference type="InterPro" id="IPR000571">
    <property type="entry name" value="Znf_CCCH"/>
</dbReference>
<evidence type="ECO:0000256" key="1">
    <source>
        <dbReference type="ARBA" id="ARBA00022723"/>
    </source>
</evidence>
<accession>A0A6A6H881</accession>
<dbReference type="GO" id="GO:0008270">
    <property type="term" value="F:zinc ion binding"/>
    <property type="evidence" value="ECO:0007669"/>
    <property type="project" value="UniProtKB-KW"/>
</dbReference>
<feature type="domain" description="C3H1-type" evidence="6">
    <location>
        <begin position="1"/>
        <end position="25"/>
    </location>
</feature>
<dbReference type="AlphaFoldDB" id="A0A6A6H881"/>
<feature type="compositionally biased region" description="Low complexity" evidence="5">
    <location>
        <begin position="297"/>
        <end position="320"/>
    </location>
</feature>